<dbReference type="Gene3D" id="3.90.550.10">
    <property type="entry name" value="Spore Coat Polysaccharide Biosynthesis Protein SpsA, Chain A"/>
    <property type="match status" value="1"/>
</dbReference>
<dbReference type="AlphaFoldDB" id="Q30YB5"/>
<dbReference type="Pfam" id="PF00535">
    <property type="entry name" value="Glycos_transf_2"/>
    <property type="match status" value="1"/>
</dbReference>
<dbReference type="InterPro" id="IPR029044">
    <property type="entry name" value="Nucleotide-diphossugar_trans"/>
</dbReference>
<dbReference type="eggNOG" id="COG1216">
    <property type="taxonomic scope" value="Bacteria"/>
</dbReference>
<organism evidence="2 3">
    <name type="scientific">Oleidesulfovibrio alaskensis (strain ATCC BAA-1058 / DSM 17464 / G20)</name>
    <name type="common">Desulfovibrio alaskensis</name>
    <dbReference type="NCBI Taxonomy" id="207559"/>
    <lineage>
        <taxon>Bacteria</taxon>
        <taxon>Pseudomonadati</taxon>
        <taxon>Thermodesulfobacteriota</taxon>
        <taxon>Desulfovibrionia</taxon>
        <taxon>Desulfovibrionales</taxon>
        <taxon>Desulfovibrionaceae</taxon>
        <taxon>Oleidesulfovibrio</taxon>
    </lineage>
</organism>
<dbReference type="GO" id="GO:0016740">
    <property type="term" value="F:transferase activity"/>
    <property type="evidence" value="ECO:0007669"/>
    <property type="project" value="UniProtKB-KW"/>
</dbReference>
<accession>Q30YB5</accession>
<dbReference type="KEGG" id="dde:Dde_2534"/>
<gene>
    <name evidence="2" type="ordered locus">Dde_2534</name>
</gene>
<dbReference type="CAZy" id="GT2">
    <property type="family name" value="Glycosyltransferase Family 2"/>
</dbReference>
<proteinExistence type="predicted"/>
<dbReference type="InterPro" id="IPR050834">
    <property type="entry name" value="Glycosyltransf_2"/>
</dbReference>
<dbReference type="STRING" id="207559.Dde_2534"/>
<dbReference type="InterPro" id="IPR001173">
    <property type="entry name" value="Glyco_trans_2-like"/>
</dbReference>
<evidence type="ECO:0000313" key="2">
    <source>
        <dbReference type="EMBL" id="ABB39331.1"/>
    </source>
</evidence>
<dbReference type="RefSeq" id="WP_011368383.1">
    <property type="nucleotide sequence ID" value="NC_007519.1"/>
</dbReference>
<keyword evidence="2" id="KW-0808">Transferase</keyword>
<keyword evidence="3" id="KW-1185">Reference proteome</keyword>
<dbReference type="EMBL" id="CP000112">
    <property type="protein sequence ID" value="ABB39331.1"/>
    <property type="molecule type" value="Genomic_DNA"/>
</dbReference>
<dbReference type="SUPFAM" id="SSF53448">
    <property type="entry name" value="Nucleotide-diphospho-sugar transferases"/>
    <property type="match status" value="1"/>
</dbReference>
<name>Q30YB5_OLEA2</name>
<evidence type="ECO:0000259" key="1">
    <source>
        <dbReference type="Pfam" id="PF00535"/>
    </source>
</evidence>
<dbReference type="Proteomes" id="UP000002710">
    <property type="component" value="Chromosome"/>
</dbReference>
<reference evidence="2 3" key="1">
    <citation type="journal article" date="2011" name="J. Bacteriol.">
        <title>Complete genome sequence and updated annotation of Desulfovibrio alaskensis G20.</title>
        <authorList>
            <person name="Hauser L.J."/>
            <person name="Land M.L."/>
            <person name="Brown S.D."/>
            <person name="Larimer F."/>
            <person name="Keller K.L."/>
            <person name="Rapp-Giles B.J."/>
            <person name="Price M.N."/>
            <person name="Lin M."/>
            <person name="Bruce D.C."/>
            <person name="Detter J.C."/>
            <person name="Tapia R."/>
            <person name="Han C.S."/>
            <person name="Goodwin L.A."/>
            <person name="Cheng J.F."/>
            <person name="Pitluck S."/>
            <person name="Copeland A."/>
            <person name="Lucas S."/>
            <person name="Nolan M."/>
            <person name="Lapidus A.L."/>
            <person name="Palumbo A.V."/>
            <person name="Wall J.D."/>
        </authorList>
    </citation>
    <scope>NUCLEOTIDE SEQUENCE [LARGE SCALE GENOMIC DNA]</scope>
    <source>
        <strain evidence="3">ATCC BAA 1058 / DSM 17464 / G20</strain>
    </source>
</reference>
<protein>
    <submittedName>
        <fullName evidence="2">Glycosyl transferase family 2</fullName>
    </submittedName>
</protein>
<dbReference type="HOGENOM" id="CLU_833860_0_0_7"/>
<dbReference type="PANTHER" id="PTHR43685:SF11">
    <property type="entry name" value="GLYCOSYLTRANSFERASE TAGX-RELATED"/>
    <property type="match status" value="1"/>
</dbReference>
<feature type="domain" description="Glycosyltransferase 2-like" evidence="1">
    <location>
        <begin position="19"/>
        <end position="138"/>
    </location>
</feature>
<evidence type="ECO:0000313" key="3">
    <source>
        <dbReference type="Proteomes" id="UP000002710"/>
    </source>
</evidence>
<dbReference type="PANTHER" id="PTHR43685">
    <property type="entry name" value="GLYCOSYLTRANSFERASE"/>
    <property type="match status" value="1"/>
</dbReference>
<sequence length="325" mass="36820">MHTQFSSTRRENASRRDVSILIPAYKPDWFAECLESALAQTWPVKEIIISDDCPTDDIRQIVSRYEADPRIRYARNAGPKGPCGNYLNLARLSDARWFKFLDDDDALLPDGLERLMHHAKGRTSVVTGACQLVDAHGDAGMMPVDSPESVNGRRHFIRCSRRPPEGLFSRMLFRADVVQSVLDEDLPQSLISLDEMLGLIAAFYGDPAYEHAPVCRYRLSPAGYSRLTTPQVLLDDMACVTVPFRMAAERKFLLPKELGEWRTGMLTQYTRRSLHKYLDSGDLAGMKEFLRLMRQRFGTGDTLRCCAASGLLRAAASRFLLRRNR</sequence>